<keyword evidence="2" id="KW-1185">Reference proteome</keyword>
<reference evidence="1 2" key="1">
    <citation type="submission" date="2020-08" db="EMBL/GenBank/DDBJ databases">
        <title>Sequencing the genomes of 1000 actinobacteria strains.</title>
        <authorList>
            <person name="Klenk H.-P."/>
        </authorList>
    </citation>
    <scope>NUCLEOTIDE SEQUENCE [LARGE SCALE GENOMIC DNA]</scope>
    <source>
        <strain evidence="1 2">DSM 43851</strain>
    </source>
</reference>
<evidence type="ECO:0000313" key="1">
    <source>
        <dbReference type="EMBL" id="MBB5894106.1"/>
    </source>
</evidence>
<name>A0A7W9KK86_9PSEU</name>
<sequence>MARGFFAKFLATAEPYVMPPTWQGRIENVPVRSATQDYHFWFSCTVLHQLTHPGAQAHPAPLEAAKHGILRQVMPVAAAVELTGGAALQAQLATQLGVPCHELNGQLRVWATDVVVSVDDADLQAVHQRHDLQRKLQVWQHEKEMERRECEFTAEMLTDPNRAVAWWLSRNPQQVAQAVGMIEPIARLSAAIHGPAEAPAEVSAEDQLLAAAEQLFAELDEWNRPLLGDQLAKTLATFGHADLAARLRDRLDAQGLAT</sequence>
<protein>
    <submittedName>
        <fullName evidence="1">Uncharacterized protein</fullName>
    </submittedName>
</protein>
<dbReference type="Proteomes" id="UP000585638">
    <property type="component" value="Unassembled WGS sequence"/>
</dbReference>
<gene>
    <name evidence="1" type="ORF">BJ998_005302</name>
</gene>
<proteinExistence type="predicted"/>
<accession>A0A7W9KK86</accession>
<evidence type="ECO:0000313" key="2">
    <source>
        <dbReference type="Proteomes" id="UP000585638"/>
    </source>
</evidence>
<organism evidence="1 2">
    <name type="scientific">Kutzneria kofuensis</name>
    <dbReference type="NCBI Taxonomy" id="103725"/>
    <lineage>
        <taxon>Bacteria</taxon>
        <taxon>Bacillati</taxon>
        <taxon>Actinomycetota</taxon>
        <taxon>Actinomycetes</taxon>
        <taxon>Pseudonocardiales</taxon>
        <taxon>Pseudonocardiaceae</taxon>
        <taxon>Kutzneria</taxon>
    </lineage>
</organism>
<dbReference type="AlphaFoldDB" id="A0A7W9KK86"/>
<dbReference type="RefSeq" id="WP_184865886.1">
    <property type="nucleotide sequence ID" value="NZ_BAAAWY010000011.1"/>
</dbReference>
<comment type="caution">
    <text evidence="1">The sequence shown here is derived from an EMBL/GenBank/DDBJ whole genome shotgun (WGS) entry which is preliminary data.</text>
</comment>
<dbReference type="EMBL" id="JACHIR010000001">
    <property type="protein sequence ID" value="MBB5894106.1"/>
    <property type="molecule type" value="Genomic_DNA"/>
</dbReference>